<dbReference type="CDD" id="cd01949">
    <property type="entry name" value="GGDEF"/>
    <property type="match status" value="1"/>
</dbReference>
<protein>
    <submittedName>
        <fullName evidence="5">Signaling protein YkoW</fullName>
    </submittedName>
</protein>
<dbReference type="SUPFAM" id="SSF55073">
    <property type="entry name" value="Nucleotide cyclase"/>
    <property type="match status" value="1"/>
</dbReference>
<dbReference type="PATRIC" id="fig|1300222.3.peg.1582"/>
<dbReference type="PROSITE" id="PS50924">
    <property type="entry name" value="MHYT"/>
    <property type="match status" value="1"/>
</dbReference>
<dbReference type="InterPro" id="IPR001633">
    <property type="entry name" value="EAL_dom"/>
</dbReference>
<dbReference type="SMART" id="SM00267">
    <property type="entry name" value="GGDEF"/>
    <property type="match status" value="1"/>
</dbReference>
<sequence length="808" mass="90424">MNTLSQSYSIGLVILSYFIAVLASYTALDLGGRVSHSRGNIQRIWLMAGAGAMGLGIWAMHFIAMLALHLPIHVDYDFWIVLISILFAMCASGIALHVVSSKHMSKKRLAIGSLFMGTGIALMHYVGMSAMRLDAQIVYDPVLFAISILVAVLVSAVALMITYRLRKAGDVRGIGLKILAGMVMGAAVAGMHYTGMLATSFVTHGNHHPSPSSAVSTIWLAYAIGIATLIILGITLLSVYVEKLLMTKTLRMMESDQRYKSLFEYNRDGVISYGVNGQLIGMNPAAKELTGRELLSLSDFVDMCDQADAEMIRKHFLQAVLGGANTYEVKLYPEPEKQVILHMTNVPIIIDGEAAGVFFIARDVTEQRQAESKINYLAYHDALTGLPNRRFIEEQLEKAIRNAKNREQTVTVMFLDLDRFKLINDSLGHDFGDLLLREATHRIVNCVGESGIVGRLGGDEFIVLMPEVPESELIQMADQLIRIIEQPFLIEGHELYITTSIGISRFPEDGNDYQTLMKTADTAMYSAKERGKNAYHKYSAHMQKAASERMYLQNELNRALVRNELLVYYQPQVNVTNKKLSGMEALVRWNHPKRGVIPPDQFITIAEETGLIVPIGEWVLRTACKQNREWQEMGYAPVRVAVNLSARQFLKKDFVQTVEGILRETGMQPEYLELEVTESTMIDVQRATQTLYDLKKLGVHIAIDDFGTGYSSLSYLKDFPLDRLKIDRSFIRDLKKSPGNRAIVATIISMAKNLDLHVIAEGVETSDELDFLQEQMCEEVQGFFFSHPLTKEDMESYLKEKFSKPGIS</sequence>
<feature type="transmembrane region" description="Helical" evidence="1">
    <location>
        <begin position="12"/>
        <end position="32"/>
    </location>
</feature>
<evidence type="ECO:0000313" key="6">
    <source>
        <dbReference type="Proteomes" id="UP000012081"/>
    </source>
</evidence>
<feature type="domain" description="GGDEF" evidence="3">
    <location>
        <begin position="408"/>
        <end position="540"/>
    </location>
</feature>
<keyword evidence="1" id="KW-0812">Transmembrane</keyword>
<dbReference type="InterPro" id="IPR052155">
    <property type="entry name" value="Biofilm_reg_signaling"/>
</dbReference>
<dbReference type="PROSITE" id="PS50883">
    <property type="entry name" value="EAL"/>
    <property type="match status" value="1"/>
</dbReference>
<evidence type="ECO:0000259" key="2">
    <source>
        <dbReference type="PROSITE" id="PS50883"/>
    </source>
</evidence>
<comment type="caution">
    <text evidence="5">The sequence shown here is derived from an EMBL/GenBank/DDBJ whole genome shotgun (WGS) entry which is preliminary data.</text>
</comment>
<dbReference type="FunFam" id="3.30.70.270:FF:000001">
    <property type="entry name" value="Diguanylate cyclase domain protein"/>
    <property type="match status" value="1"/>
</dbReference>
<evidence type="ECO:0000259" key="4">
    <source>
        <dbReference type="PROSITE" id="PS50924"/>
    </source>
</evidence>
<dbReference type="Proteomes" id="UP000012081">
    <property type="component" value="Unassembled WGS sequence"/>
</dbReference>
<keyword evidence="1" id="KW-1133">Transmembrane helix</keyword>
<dbReference type="EMBL" id="APBN01000002">
    <property type="protein sequence ID" value="EMT53879.1"/>
    <property type="molecule type" value="Genomic_DNA"/>
</dbReference>
<dbReference type="Gene3D" id="3.30.450.20">
    <property type="entry name" value="PAS domain"/>
    <property type="match status" value="1"/>
</dbReference>
<evidence type="ECO:0000256" key="1">
    <source>
        <dbReference type="PROSITE-ProRule" id="PRU00244"/>
    </source>
</evidence>
<dbReference type="InterPro" id="IPR035965">
    <property type="entry name" value="PAS-like_dom_sf"/>
</dbReference>
<dbReference type="RefSeq" id="WP_003387428.1">
    <property type="nucleotide sequence ID" value="NZ_APBN01000002.1"/>
</dbReference>
<accession>M8DC54</accession>
<dbReference type="Pfam" id="PF00563">
    <property type="entry name" value="EAL"/>
    <property type="match status" value="1"/>
</dbReference>
<dbReference type="Pfam" id="PF03707">
    <property type="entry name" value="MHYT"/>
    <property type="match status" value="2"/>
</dbReference>
<keyword evidence="1" id="KW-0472">Membrane</keyword>
<dbReference type="InterPro" id="IPR043128">
    <property type="entry name" value="Rev_trsase/Diguanyl_cyclase"/>
</dbReference>
<dbReference type="STRING" id="1300222.I532_07685"/>
<reference evidence="5 6" key="1">
    <citation type="submission" date="2013-03" db="EMBL/GenBank/DDBJ databases">
        <title>Assembly of a new bacterial strain Brevibacillus borstelensis AK1.</title>
        <authorList>
            <person name="Rajan I."/>
            <person name="PoliReddy D."/>
            <person name="Sugumar T."/>
            <person name="Rathinam K."/>
            <person name="Alqarawi S."/>
            <person name="Khalil A.B."/>
            <person name="Sivakumar N."/>
        </authorList>
    </citation>
    <scope>NUCLEOTIDE SEQUENCE [LARGE SCALE GENOMIC DNA]</scope>
    <source>
        <strain evidence="5 6">AK1</strain>
    </source>
</reference>
<feature type="transmembrane region" description="Helical" evidence="1">
    <location>
        <begin position="218"/>
        <end position="241"/>
    </location>
</feature>
<dbReference type="NCBIfam" id="TIGR00229">
    <property type="entry name" value="sensory_box"/>
    <property type="match status" value="1"/>
</dbReference>
<dbReference type="CDD" id="cd01948">
    <property type="entry name" value="EAL"/>
    <property type="match status" value="1"/>
</dbReference>
<dbReference type="Pfam" id="PF00990">
    <property type="entry name" value="GGDEF"/>
    <property type="match status" value="1"/>
</dbReference>
<dbReference type="SUPFAM" id="SSF55785">
    <property type="entry name" value="PYP-like sensor domain (PAS domain)"/>
    <property type="match status" value="1"/>
</dbReference>
<proteinExistence type="predicted"/>
<dbReference type="InterPro" id="IPR000160">
    <property type="entry name" value="GGDEF_dom"/>
</dbReference>
<dbReference type="InterPro" id="IPR029787">
    <property type="entry name" value="Nucleotide_cyclase"/>
</dbReference>
<name>M8DC54_9BACL</name>
<feature type="domain" description="EAL" evidence="2">
    <location>
        <begin position="549"/>
        <end position="802"/>
    </location>
</feature>
<keyword evidence="6" id="KW-1185">Reference proteome</keyword>
<dbReference type="NCBIfam" id="TIGR00254">
    <property type="entry name" value="GGDEF"/>
    <property type="match status" value="1"/>
</dbReference>
<dbReference type="PANTHER" id="PTHR44757:SF2">
    <property type="entry name" value="BIOFILM ARCHITECTURE MAINTENANCE PROTEIN MBAA"/>
    <property type="match status" value="1"/>
</dbReference>
<feature type="domain" description="MHYT" evidence="4">
    <location>
        <begin position="8"/>
        <end position="202"/>
    </location>
</feature>
<dbReference type="PANTHER" id="PTHR44757">
    <property type="entry name" value="DIGUANYLATE CYCLASE DGCP"/>
    <property type="match status" value="1"/>
</dbReference>
<dbReference type="PROSITE" id="PS50887">
    <property type="entry name" value="GGDEF"/>
    <property type="match status" value="1"/>
</dbReference>
<gene>
    <name evidence="5" type="ORF">I532_07685</name>
</gene>
<dbReference type="SUPFAM" id="SSF141868">
    <property type="entry name" value="EAL domain-like"/>
    <property type="match status" value="1"/>
</dbReference>
<dbReference type="InterPro" id="IPR000014">
    <property type="entry name" value="PAS"/>
</dbReference>
<dbReference type="OrthoDB" id="9759607at2"/>
<feature type="transmembrane region" description="Helical" evidence="1">
    <location>
        <begin position="111"/>
        <end position="130"/>
    </location>
</feature>
<dbReference type="Gene3D" id="3.20.20.450">
    <property type="entry name" value="EAL domain"/>
    <property type="match status" value="1"/>
</dbReference>
<feature type="transmembrane region" description="Helical" evidence="1">
    <location>
        <begin position="78"/>
        <end position="99"/>
    </location>
</feature>
<organism evidence="5 6">
    <name type="scientific">Brevibacillus borstelensis AK1</name>
    <dbReference type="NCBI Taxonomy" id="1300222"/>
    <lineage>
        <taxon>Bacteria</taxon>
        <taxon>Bacillati</taxon>
        <taxon>Bacillota</taxon>
        <taxon>Bacilli</taxon>
        <taxon>Bacillales</taxon>
        <taxon>Paenibacillaceae</taxon>
        <taxon>Brevibacillus</taxon>
    </lineage>
</organism>
<dbReference type="AlphaFoldDB" id="M8DC54"/>
<dbReference type="GO" id="GO:0016020">
    <property type="term" value="C:membrane"/>
    <property type="evidence" value="ECO:0007669"/>
    <property type="project" value="UniProtKB-UniRule"/>
</dbReference>
<dbReference type="Gene3D" id="3.30.70.270">
    <property type="match status" value="1"/>
</dbReference>
<evidence type="ECO:0000259" key="3">
    <source>
        <dbReference type="PROSITE" id="PS50887"/>
    </source>
</evidence>
<evidence type="ECO:0000313" key="5">
    <source>
        <dbReference type="EMBL" id="EMT53879.1"/>
    </source>
</evidence>
<dbReference type="InterPro" id="IPR005330">
    <property type="entry name" value="MHYT_dom"/>
</dbReference>
<feature type="transmembrane region" description="Helical" evidence="1">
    <location>
        <begin position="142"/>
        <end position="162"/>
    </location>
</feature>
<dbReference type="FunFam" id="3.20.20.450:FF:000001">
    <property type="entry name" value="Cyclic di-GMP phosphodiesterase yahA"/>
    <property type="match status" value="1"/>
</dbReference>
<feature type="transmembrane region" description="Helical" evidence="1">
    <location>
        <begin position="44"/>
        <end position="72"/>
    </location>
</feature>
<dbReference type="InterPro" id="IPR035919">
    <property type="entry name" value="EAL_sf"/>
</dbReference>
<feature type="transmembrane region" description="Helical" evidence="1">
    <location>
        <begin position="174"/>
        <end position="198"/>
    </location>
</feature>
<dbReference type="SMART" id="SM00052">
    <property type="entry name" value="EAL"/>
    <property type="match status" value="1"/>
</dbReference>